<keyword evidence="2" id="KW-1185">Reference proteome</keyword>
<proteinExistence type="predicted"/>
<protein>
    <submittedName>
        <fullName evidence="1">Uncharacterized protein</fullName>
    </submittedName>
</protein>
<gene>
    <name evidence="1" type="ORF">KL771_26305</name>
</gene>
<comment type="caution">
    <text evidence="1">The sequence shown here is derived from an EMBL/GenBank/DDBJ whole genome shotgun (WGS) entry which is preliminary data.</text>
</comment>
<feature type="non-terminal residue" evidence="1">
    <location>
        <position position="1"/>
    </location>
</feature>
<organism evidence="1 2">
    <name type="scientific">Prosthecodimorpha staleyi</name>
    <dbReference type="NCBI Taxonomy" id="2840188"/>
    <lineage>
        <taxon>Bacteria</taxon>
        <taxon>Pseudomonadati</taxon>
        <taxon>Pseudomonadota</taxon>
        <taxon>Alphaproteobacteria</taxon>
        <taxon>Hyphomicrobiales</taxon>
        <taxon>Ancalomicrobiaceae</taxon>
        <taxon>Prosthecodimorpha</taxon>
    </lineage>
</organism>
<dbReference type="RefSeq" id="WP_261971502.1">
    <property type="nucleotide sequence ID" value="NZ_JAHHZF010000017.1"/>
</dbReference>
<name>A0A947DBW3_9HYPH</name>
<evidence type="ECO:0000313" key="1">
    <source>
        <dbReference type="EMBL" id="MBT9293002.1"/>
    </source>
</evidence>
<evidence type="ECO:0000313" key="2">
    <source>
        <dbReference type="Proteomes" id="UP000766595"/>
    </source>
</evidence>
<dbReference type="AlphaFoldDB" id="A0A947DBW3"/>
<dbReference type="Proteomes" id="UP000766595">
    <property type="component" value="Unassembled WGS sequence"/>
</dbReference>
<reference evidence="1 2" key="1">
    <citation type="submission" date="2021-06" db="EMBL/GenBank/DDBJ databases">
        <authorList>
            <person name="Grouzdev D.S."/>
            <person name="Koziaeva V."/>
        </authorList>
    </citation>
    <scope>NUCLEOTIDE SEQUENCE [LARGE SCALE GENOMIC DNA]</scope>
    <source>
        <strain evidence="1 2">22</strain>
    </source>
</reference>
<dbReference type="EMBL" id="JAHHZF010000017">
    <property type="protein sequence ID" value="MBT9293002.1"/>
    <property type="molecule type" value="Genomic_DNA"/>
</dbReference>
<sequence>SSNLAPATKPYQTPRGHQPRGVFCCPHRLGTPADSARIVASSPVITAANSFPDRGVSLTPAIIDRISSRASRSQKLRAWYILQLPENCAQRSERAGWTLNCISINFESFKIHIIILDYLKRTL</sequence>
<accession>A0A947DBW3</accession>